<evidence type="ECO:0000313" key="2">
    <source>
        <dbReference type="Proteomes" id="UP000025227"/>
    </source>
</evidence>
<keyword evidence="1" id="KW-0812">Transmembrane</keyword>
<keyword evidence="1" id="KW-0472">Membrane</keyword>
<feature type="transmembrane region" description="Helical" evidence="1">
    <location>
        <begin position="149"/>
        <end position="169"/>
    </location>
</feature>
<evidence type="ECO:0000256" key="1">
    <source>
        <dbReference type="SAM" id="Phobius"/>
    </source>
</evidence>
<dbReference type="OrthoDB" id="5847971at2759"/>
<feature type="transmembrane region" description="Helical" evidence="1">
    <location>
        <begin position="197"/>
        <end position="220"/>
    </location>
</feature>
<accession>A0A7I4YN58</accession>
<dbReference type="WBParaSite" id="HCON_00123060-00001">
    <property type="protein sequence ID" value="HCON_00123060-00001"/>
    <property type="gene ID" value="HCON_00123060"/>
</dbReference>
<feature type="transmembrane region" description="Helical" evidence="1">
    <location>
        <begin position="7"/>
        <end position="27"/>
    </location>
</feature>
<feature type="transmembrane region" description="Helical" evidence="1">
    <location>
        <begin position="86"/>
        <end position="106"/>
    </location>
</feature>
<evidence type="ECO:0000313" key="3">
    <source>
        <dbReference type="WBParaSite" id="HCON_00123060-00001"/>
    </source>
</evidence>
<keyword evidence="1" id="KW-1133">Transmembrane helix</keyword>
<protein>
    <submittedName>
        <fullName evidence="3">G protein-coupled receptor</fullName>
    </submittedName>
</protein>
<organism evidence="2 3">
    <name type="scientific">Haemonchus contortus</name>
    <name type="common">Barber pole worm</name>
    <dbReference type="NCBI Taxonomy" id="6289"/>
    <lineage>
        <taxon>Eukaryota</taxon>
        <taxon>Metazoa</taxon>
        <taxon>Ecdysozoa</taxon>
        <taxon>Nematoda</taxon>
        <taxon>Chromadorea</taxon>
        <taxon>Rhabditida</taxon>
        <taxon>Rhabditina</taxon>
        <taxon>Rhabditomorpha</taxon>
        <taxon>Strongyloidea</taxon>
        <taxon>Trichostrongylidae</taxon>
        <taxon>Haemonchus</taxon>
    </lineage>
</organism>
<sequence>MSLIFPAISLTLCIFGILTVLPLWYLLVSRKFLHVNFRTITLMTTAGAQLAQLYSLVDALCHILDHQYTGKFLLEHVKPITRYGGVLYYIGFFFLGLERAAAVFMVSKYEKCVSSAMTVTIVIVLLSVSGFVGTILNMLVATYGTSSTMVFVTVYVLLCFTIAVSLIVYRRSAHGIKHGSSLQRRFQDKENGRTLPIYTYISANELLVSVAISSVFAALSNSKRYSEGTRTILLGLIDVLDGYRISFFNVVVLCNWFIWKRNRRQVSVDFHTNGDQHFRDLQTSWNSLRAPATAAESMKSLSHSFI</sequence>
<reference evidence="3" key="1">
    <citation type="submission" date="2020-12" db="UniProtKB">
        <authorList>
            <consortium name="WormBaseParasite"/>
        </authorList>
    </citation>
    <scope>IDENTIFICATION</scope>
    <source>
        <strain evidence="3">MHco3</strain>
    </source>
</reference>
<keyword evidence="2" id="KW-1185">Reference proteome</keyword>
<feature type="transmembrane region" description="Helical" evidence="1">
    <location>
        <begin position="118"/>
        <end position="143"/>
    </location>
</feature>
<dbReference type="Proteomes" id="UP000025227">
    <property type="component" value="Unplaced"/>
</dbReference>
<dbReference type="AlphaFoldDB" id="A0A7I4YN58"/>
<name>A0A7I4YN58_HAECO</name>
<proteinExistence type="predicted"/>
<feature type="transmembrane region" description="Helical" evidence="1">
    <location>
        <begin position="232"/>
        <end position="258"/>
    </location>
</feature>